<evidence type="ECO:0000313" key="2">
    <source>
        <dbReference type="EMBL" id="KAK6745462.1"/>
    </source>
</evidence>
<dbReference type="PANTHER" id="PTHR36955">
    <property type="entry name" value="SECRETED NEMATODE CLADE V PROTEIN GENE FAMILY"/>
    <property type="match status" value="1"/>
</dbReference>
<evidence type="ECO:0000313" key="3">
    <source>
        <dbReference type="Proteomes" id="UP001303046"/>
    </source>
</evidence>
<organism evidence="2 3">
    <name type="scientific">Necator americanus</name>
    <name type="common">Human hookworm</name>
    <dbReference type="NCBI Taxonomy" id="51031"/>
    <lineage>
        <taxon>Eukaryota</taxon>
        <taxon>Metazoa</taxon>
        <taxon>Ecdysozoa</taxon>
        <taxon>Nematoda</taxon>
        <taxon>Chromadorea</taxon>
        <taxon>Rhabditida</taxon>
        <taxon>Rhabditina</taxon>
        <taxon>Rhabditomorpha</taxon>
        <taxon>Strongyloidea</taxon>
        <taxon>Ancylostomatidae</taxon>
        <taxon>Bunostominae</taxon>
        <taxon>Necator</taxon>
    </lineage>
</organism>
<dbReference type="EMBL" id="JAVFWL010000003">
    <property type="protein sequence ID" value="KAK6745462.1"/>
    <property type="molecule type" value="Genomic_DNA"/>
</dbReference>
<dbReference type="PANTHER" id="PTHR36955:SF1">
    <property type="entry name" value="SECRETED NEMATODE CLADE V PROTEIN GENE FAMILY"/>
    <property type="match status" value="1"/>
</dbReference>
<sequence>MGNFEYGSDSPEKLVDKQHKSRQRWYSVSSSNAMAVLLILLALFAPAQACAPATTVAPGGGSSNETIPRQKREVEQVLVTVSTKMKYDPKMNGSHLNVLKTMIDDFAQMNRVDYKKSLVKESVKNNNGKFAAVYTVQGSGCEEVHNFARGARGNVNFIRKMEIKCGRRPAYVIN</sequence>
<keyword evidence="3" id="KW-1185">Reference proteome</keyword>
<gene>
    <name evidence="2" type="primary">Necator_chrIII.g12672</name>
    <name evidence="2" type="ORF">RB195_011905</name>
</gene>
<proteinExistence type="predicted"/>
<dbReference type="Pfam" id="PF17619">
    <property type="entry name" value="SCVP"/>
    <property type="match status" value="1"/>
</dbReference>
<feature type="signal peptide" evidence="1">
    <location>
        <begin position="1"/>
        <end position="49"/>
    </location>
</feature>
<comment type="caution">
    <text evidence="2">The sequence shown here is derived from an EMBL/GenBank/DDBJ whole genome shotgun (WGS) entry which is preliminary data.</text>
</comment>
<name>A0ABR1D4K5_NECAM</name>
<keyword evidence="1" id="KW-0732">Signal</keyword>
<accession>A0ABR1D4K5</accession>
<feature type="chain" id="PRO_5046380720" evidence="1">
    <location>
        <begin position="50"/>
        <end position="174"/>
    </location>
</feature>
<dbReference type="Proteomes" id="UP001303046">
    <property type="component" value="Unassembled WGS sequence"/>
</dbReference>
<evidence type="ECO:0000256" key="1">
    <source>
        <dbReference type="SAM" id="SignalP"/>
    </source>
</evidence>
<reference evidence="2 3" key="1">
    <citation type="submission" date="2023-08" db="EMBL/GenBank/DDBJ databases">
        <title>A Necator americanus chromosomal reference genome.</title>
        <authorList>
            <person name="Ilik V."/>
            <person name="Petrzelkova K.J."/>
            <person name="Pardy F."/>
            <person name="Fuh T."/>
            <person name="Niatou-Singa F.S."/>
            <person name="Gouil Q."/>
            <person name="Baker L."/>
            <person name="Ritchie M.E."/>
            <person name="Jex A.R."/>
            <person name="Gazzola D."/>
            <person name="Li H."/>
            <person name="Toshio Fujiwara R."/>
            <person name="Zhan B."/>
            <person name="Aroian R.V."/>
            <person name="Pafco B."/>
            <person name="Schwarz E.M."/>
        </authorList>
    </citation>
    <scope>NUCLEOTIDE SEQUENCE [LARGE SCALE GENOMIC DNA]</scope>
    <source>
        <strain evidence="2 3">Aroian</strain>
        <tissue evidence="2">Whole animal</tissue>
    </source>
</reference>
<protein>
    <submittedName>
        <fullName evidence="2">Uncharacterized protein</fullName>
    </submittedName>
</protein>
<dbReference type="InterPro" id="IPR035126">
    <property type="entry name" value="SCVP"/>
</dbReference>